<dbReference type="Proteomes" id="UP001497457">
    <property type="component" value="Chromosome 30rd"/>
</dbReference>
<evidence type="ECO:0000256" key="1">
    <source>
        <dbReference type="SAM" id="MobiDB-lite"/>
    </source>
</evidence>
<feature type="region of interest" description="Disordered" evidence="1">
    <location>
        <begin position="1"/>
        <end position="28"/>
    </location>
</feature>
<accession>A0ABC9CV78</accession>
<reference evidence="2 3" key="2">
    <citation type="submission" date="2024-10" db="EMBL/GenBank/DDBJ databases">
        <authorList>
            <person name="Ryan C."/>
        </authorList>
    </citation>
    <scope>NUCLEOTIDE SEQUENCE [LARGE SCALE GENOMIC DNA]</scope>
</reference>
<organism evidence="2 3">
    <name type="scientific">Urochloa decumbens</name>
    <dbReference type="NCBI Taxonomy" id="240449"/>
    <lineage>
        <taxon>Eukaryota</taxon>
        <taxon>Viridiplantae</taxon>
        <taxon>Streptophyta</taxon>
        <taxon>Embryophyta</taxon>
        <taxon>Tracheophyta</taxon>
        <taxon>Spermatophyta</taxon>
        <taxon>Magnoliopsida</taxon>
        <taxon>Liliopsida</taxon>
        <taxon>Poales</taxon>
        <taxon>Poaceae</taxon>
        <taxon>PACMAD clade</taxon>
        <taxon>Panicoideae</taxon>
        <taxon>Panicodae</taxon>
        <taxon>Paniceae</taxon>
        <taxon>Melinidinae</taxon>
        <taxon>Urochloa</taxon>
    </lineage>
</organism>
<gene>
    <name evidence="2" type="ORF">URODEC1_LOCUS78836</name>
</gene>
<name>A0ABC9CV78_9POAL</name>
<dbReference type="EMBL" id="OZ075140">
    <property type="protein sequence ID" value="CAL5026578.1"/>
    <property type="molecule type" value="Genomic_DNA"/>
</dbReference>
<reference evidence="3" key="1">
    <citation type="submission" date="2024-06" db="EMBL/GenBank/DDBJ databases">
        <authorList>
            <person name="Ryan C."/>
        </authorList>
    </citation>
    <scope>NUCLEOTIDE SEQUENCE [LARGE SCALE GENOMIC DNA]</scope>
</reference>
<feature type="compositionally biased region" description="Basic and acidic residues" evidence="1">
    <location>
        <begin position="16"/>
        <end position="25"/>
    </location>
</feature>
<feature type="region of interest" description="Disordered" evidence="1">
    <location>
        <begin position="43"/>
        <end position="125"/>
    </location>
</feature>
<feature type="compositionally biased region" description="Low complexity" evidence="1">
    <location>
        <begin position="101"/>
        <end position="113"/>
    </location>
</feature>
<protein>
    <submittedName>
        <fullName evidence="2">Uncharacterized protein</fullName>
    </submittedName>
</protein>
<proteinExistence type="predicted"/>
<keyword evidence="3" id="KW-1185">Reference proteome</keyword>
<sequence>MAGGNHFALLESNDPGDTRLADINKKPQPAASLTQELFGGAYPSAWKVRPPPMSTIGGGLIRKREKQQSGASGLASAKDDGAPRAKNAQQGGAKKKGGRHANGAAAGDEAPAPRLYDLAQFPSLK</sequence>
<evidence type="ECO:0000313" key="3">
    <source>
        <dbReference type="Proteomes" id="UP001497457"/>
    </source>
</evidence>
<dbReference type="AlphaFoldDB" id="A0ABC9CV78"/>
<evidence type="ECO:0000313" key="2">
    <source>
        <dbReference type="EMBL" id="CAL5026578.1"/>
    </source>
</evidence>